<name>A0A4R1N1V5_9RHOB</name>
<feature type="region of interest" description="Disordered" evidence="1">
    <location>
        <begin position="608"/>
        <end position="636"/>
    </location>
</feature>
<dbReference type="Pfam" id="PF05170">
    <property type="entry name" value="AsmA"/>
    <property type="match status" value="1"/>
</dbReference>
<protein>
    <submittedName>
        <fullName evidence="3">Uncharacterized protein involved in outer membrane biogenesis</fullName>
    </submittedName>
</protein>
<feature type="compositionally biased region" description="Basic and acidic residues" evidence="1">
    <location>
        <begin position="877"/>
        <end position="892"/>
    </location>
</feature>
<accession>A0A4R1N1V5</accession>
<proteinExistence type="predicted"/>
<dbReference type="PANTHER" id="PTHR30441">
    <property type="entry name" value="DUF748 DOMAIN-CONTAINING PROTEIN"/>
    <property type="match status" value="1"/>
</dbReference>
<feature type="domain" description="AsmA" evidence="2">
    <location>
        <begin position="487"/>
        <end position="810"/>
    </location>
</feature>
<gene>
    <name evidence="3" type="ORF">BXY66_2972</name>
</gene>
<comment type="caution">
    <text evidence="3">The sequence shown here is derived from an EMBL/GenBank/DDBJ whole genome shotgun (WGS) entry which is preliminary data.</text>
</comment>
<organism evidence="3 4">
    <name type="scientific">Shimia isoporae</name>
    <dbReference type="NCBI Taxonomy" id="647720"/>
    <lineage>
        <taxon>Bacteria</taxon>
        <taxon>Pseudomonadati</taxon>
        <taxon>Pseudomonadota</taxon>
        <taxon>Alphaproteobacteria</taxon>
        <taxon>Rhodobacterales</taxon>
        <taxon>Roseobacteraceae</taxon>
    </lineage>
</organism>
<evidence type="ECO:0000259" key="2">
    <source>
        <dbReference type="Pfam" id="PF05170"/>
    </source>
</evidence>
<dbReference type="EMBL" id="SMGR01000003">
    <property type="protein sequence ID" value="TCL00331.1"/>
    <property type="molecule type" value="Genomic_DNA"/>
</dbReference>
<dbReference type="InterPro" id="IPR007844">
    <property type="entry name" value="AsmA"/>
</dbReference>
<evidence type="ECO:0000256" key="1">
    <source>
        <dbReference type="SAM" id="MobiDB-lite"/>
    </source>
</evidence>
<dbReference type="Proteomes" id="UP000295673">
    <property type="component" value="Unassembled WGS sequence"/>
</dbReference>
<dbReference type="PANTHER" id="PTHR30441:SF4">
    <property type="entry name" value="PROTEIN ASMA"/>
    <property type="match status" value="1"/>
</dbReference>
<feature type="region of interest" description="Disordered" evidence="1">
    <location>
        <begin position="132"/>
        <end position="160"/>
    </location>
</feature>
<sequence length="900" mass="97767">MVKFIARFIMIFLALALLGVLTLWAMLALPMFSEWRKANVQDLLSDQIGQPFIIEGDVRVRLGTVTHLHVSQASIPSQNIPETNLAELELFEFEIDMLYVLRERRLHLDNLVLSGLQGNLITLEDGTTSWIQREQPIREKTETEETEAADPTPPNDDRPSILTFVSDKTVSLNDFGVLVRDDATGFVYDFDLSDADLAQVASPRGAKFTANGSLNEAQFSFEGNYPWGEPFTNLAQFGNIRITFDGETLPADQGGGYTAAFVMDTGQVGEVFDVLGLQRSFEGQGTLTSTVTSQPGLLELAEIDGEFELDKGQKVTLTGNVGNLFTVEDFDVKTRISLFPPDAQPPKATSIEDMKLTEIVARVINDDRNLEFKRLVIKTNAFDQGLDRVGPVSIGRIHKTEEGTIAFSNLAAQAGPRGAPYVKLQGDINDILTFKGVALEGTAHASASLLFPDLSEEDVALFGGLEAAFKVSDPEGRVTLTELDAHSENTDLWGVSAHISDHGTSLLDGLDMKLVFGVSDTAKFLEALKLEPVDIGSLGLDVALAGEAKTMEFAARLFAGDSDIYSNVTLDYTQPINVVRGAILSDLLRLDDIAQALQVLVSLSKLSDSEEENDESATPETAEAEEDDGEVTPRETFMDPEELLLRSDVELTVEVREFVGESGTSSMTSTFEAKEGKLEAGPIELHYGGGYFKVTAEMDAVNDPDKIRIHGGTSGWDFGQILEAAGLNIDAHGTLSAWVDVTGNHESPNFVNSLVGAASLNMGKGAVGTSLLELAGLGIFPWLVSEELAERRTEITCVKAPIHLHGGRVTFDEVVAETERVQLVAKGEVDWVGNAINIRAEPRRVGKPLSRSAWPFDVTGQLTAPKFKLDVGGSRSRRTDGADEMPADREPCTPDILQLE</sequence>
<feature type="compositionally biased region" description="Acidic residues" evidence="1">
    <location>
        <begin position="609"/>
        <end position="630"/>
    </location>
</feature>
<dbReference type="OrthoDB" id="7694125at2"/>
<dbReference type="AlphaFoldDB" id="A0A4R1N1V5"/>
<feature type="region of interest" description="Disordered" evidence="1">
    <location>
        <begin position="869"/>
        <end position="900"/>
    </location>
</feature>
<reference evidence="3 4" key="1">
    <citation type="submission" date="2019-03" db="EMBL/GenBank/DDBJ databases">
        <title>Genomic Encyclopedia of Archaeal and Bacterial Type Strains, Phase II (KMG-II): from individual species to whole genera.</title>
        <authorList>
            <person name="Goeker M."/>
        </authorList>
    </citation>
    <scope>NUCLEOTIDE SEQUENCE [LARGE SCALE GENOMIC DNA]</scope>
    <source>
        <strain evidence="3 4">DSM 26433</strain>
    </source>
</reference>
<dbReference type="GO" id="GO:0090313">
    <property type="term" value="P:regulation of protein targeting to membrane"/>
    <property type="evidence" value="ECO:0007669"/>
    <property type="project" value="TreeGrafter"/>
</dbReference>
<evidence type="ECO:0000313" key="4">
    <source>
        <dbReference type="Proteomes" id="UP000295673"/>
    </source>
</evidence>
<keyword evidence="4" id="KW-1185">Reference proteome</keyword>
<dbReference type="RefSeq" id="WP_132861118.1">
    <property type="nucleotide sequence ID" value="NZ_SMGR01000003.1"/>
</dbReference>
<dbReference type="GO" id="GO:0005886">
    <property type="term" value="C:plasma membrane"/>
    <property type="evidence" value="ECO:0007669"/>
    <property type="project" value="TreeGrafter"/>
</dbReference>
<dbReference type="InterPro" id="IPR052894">
    <property type="entry name" value="AsmA-related"/>
</dbReference>
<evidence type="ECO:0000313" key="3">
    <source>
        <dbReference type="EMBL" id="TCL00331.1"/>
    </source>
</evidence>